<feature type="compositionally biased region" description="Low complexity" evidence="1">
    <location>
        <begin position="9"/>
        <end position="18"/>
    </location>
</feature>
<dbReference type="AlphaFoldDB" id="A0A0L9TNH8"/>
<evidence type="ECO:0000313" key="2">
    <source>
        <dbReference type="EMBL" id="KOM32006.1"/>
    </source>
</evidence>
<feature type="region of interest" description="Disordered" evidence="1">
    <location>
        <begin position="1"/>
        <end position="91"/>
    </location>
</feature>
<name>A0A0L9TNH8_PHAAN</name>
<accession>A0A0L9TNH8</accession>
<evidence type="ECO:0000256" key="1">
    <source>
        <dbReference type="SAM" id="MobiDB-lite"/>
    </source>
</evidence>
<feature type="compositionally biased region" description="Basic and acidic residues" evidence="1">
    <location>
        <begin position="71"/>
        <end position="85"/>
    </location>
</feature>
<dbReference type="PANTHER" id="PTHR38221:SF1">
    <property type="entry name" value="OVULE PROTEIN"/>
    <property type="match status" value="1"/>
</dbReference>
<reference evidence="3" key="1">
    <citation type="journal article" date="2015" name="Proc. Natl. Acad. Sci. U.S.A.">
        <title>Genome sequencing of adzuki bean (Vigna angularis) provides insight into high starch and low fat accumulation and domestication.</title>
        <authorList>
            <person name="Yang K."/>
            <person name="Tian Z."/>
            <person name="Chen C."/>
            <person name="Luo L."/>
            <person name="Zhao B."/>
            <person name="Wang Z."/>
            <person name="Yu L."/>
            <person name="Li Y."/>
            <person name="Sun Y."/>
            <person name="Li W."/>
            <person name="Chen Y."/>
            <person name="Li Y."/>
            <person name="Zhang Y."/>
            <person name="Ai D."/>
            <person name="Zhao J."/>
            <person name="Shang C."/>
            <person name="Ma Y."/>
            <person name="Wu B."/>
            <person name="Wang M."/>
            <person name="Gao L."/>
            <person name="Sun D."/>
            <person name="Zhang P."/>
            <person name="Guo F."/>
            <person name="Wang W."/>
            <person name="Li Y."/>
            <person name="Wang J."/>
            <person name="Varshney R.K."/>
            <person name="Wang J."/>
            <person name="Ling H.Q."/>
            <person name="Wan P."/>
        </authorList>
    </citation>
    <scope>NUCLEOTIDE SEQUENCE</scope>
    <source>
        <strain evidence="3">cv. Jingnong 6</strain>
    </source>
</reference>
<gene>
    <name evidence="2" type="ORF">LR48_Vigan01g156200</name>
</gene>
<dbReference type="Proteomes" id="UP000053144">
    <property type="component" value="Chromosome 1"/>
</dbReference>
<dbReference type="PANTHER" id="PTHR38221">
    <property type="entry name" value="BNAA04G14260D PROTEIN"/>
    <property type="match status" value="1"/>
</dbReference>
<dbReference type="OMA" id="VFLEMNN"/>
<proteinExistence type="predicted"/>
<protein>
    <submittedName>
        <fullName evidence="2">Uncharacterized protein</fullName>
    </submittedName>
</protein>
<organism evidence="2 3">
    <name type="scientific">Phaseolus angularis</name>
    <name type="common">Azuki bean</name>
    <name type="synonym">Vigna angularis</name>
    <dbReference type="NCBI Taxonomy" id="3914"/>
    <lineage>
        <taxon>Eukaryota</taxon>
        <taxon>Viridiplantae</taxon>
        <taxon>Streptophyta</taxon>
        <taxon>Embryophyta</taxon>
        <taxon>Tracheophyta</taxon>
        <taxon>Spermatophyta</taxon>
        <taxon>Magnoliopsida</taxon>
        <taxon>eudicotyledons</taxon>
        <taxon>Gunneridae</taxon>
        <taxon>Pentapetalae</taxon>
        <taxon>rosids</taxon>
        <taxon>fabids</taxon>
        <taxon>Fabales</taxon>
        <taxon>Fabaceae</taxon>
        <taxon>Papilionoideae</taxon>
        <taxon>50 kb inversion clade</taxon>
        <taxon>NPAAA clade</taxon>
        <taxon>indigoferoid/millettioid clade</taxon>
        <taxon>Phaseoleae</taxon>
        <taxon>Vigna</taxon>
    </lineage>
</organism>
<dbReference type="Gramene" id="KOM32006">
    <property type="protein sequence ID" value="KOM32006"/>
    <property type="gene ID" value="LR48_Vigan01g156200"/>
</dbReference>
<dbReference type="EMBL" id="CM003371">
    <property type="protein sequence ID" value="KOM32006.1"/>
    <property type="molecule type" value="Genomic_DNA"/>
</dbReference>
<sequence length="189" mass="20548">MHDSRDHSPSPASDDSPPNFNSIVMMSLPDSSDPVPQGVFHTSPEAVTDGGDPYAFNHAADVDAGMQGELSHSEEPSAKKSKLSDVDLDLDSSEGCVEVPSLKGEEDKGNCEGNLVSEAEKASDCSAKILETVVGNSSEEMNVFDVYRVFLEMNNEKEKNLDNLDLLEVAEACGVTFPRPRWWPENFDP</sequence>
<evidence type="ECO:0000313" key="3">
    <source>
        <dbReference type="Proteomes" id="UP000053144"/>
    </source>
</evidence>